<dbReference type="STRING" id="1384056.N787_05945"/>
<evidence type="ECO:0000313" key="5">
    <source>
        <dbReference type="EMBL" id="KFN41497.1"/>
    </source>
</evidence>
<reference evidence="5 6" key="1">
    <citation type="submission" date="2013-09" db="EMBL/GenBank/DDBJ databases">
        <title>Genome sequencing of Arenimonas metalli.</title>
        <authorList>
            <person name="Chen F."/>
            <person name="Wang G."/>
        </authorList>
    </citation>
    <scope>NUCLEOTIDE SEQUENCE [LARGE SCALE GENOMIC DNA]</scope>
    <source>
        <strain evidence="5 6">CF5-1</strain>
    </source>
</reference>
<keyword evidence="3" id="KW-0067">ATP-binding</keyword>
<dbReference type="OrthoDB" id="9775490at2"/>
<evidence type="ECO:0000256" key="2">
    <source>
        <dbReference type="ARBA" id="ARBA00022741"/>
    </source>
</evidence>
<dbReference type="InterPro" id="IPR027417">
    <property type="entry name" value="P-loop_NTPase"/>
</dbReference>
<dbReference type="eggNOG" id="COG1131">
    <property type="taxonomic scope" value="Bacteria"/>
</dbReference>
<dbReference type="SMART" id="SM00382">
    <property type="entry name" value="AAA"/>
    <property type="match status" value="1"/>
</dbReference>
<gene>
    <name evidence="5" type="ORF">N787_05945</name>
</gene>
<evidence type="ECO:0000256" key="1">
    <source>
        <dbReference type="ARBA" id="ARBA00022448"/>
    </source>
</evidence>
<dbReference type="InterPro" id="IPR003593">
    <property type="entry name" value="AAA+_ATPase"/>
</dbReference>
<dbReference type="InterPro" id="IPR003439">
    <property type="entry name" value="ABC_transporter-like_ATP-bd"/>
</dbReference>
<evidence type="ECO:0000313" key="6">
    <source>
        <dbReference type="Proteomes" id="UP000029393"/>
    </source>
</evidence>
<dbReference type="PROSITE" id="PS50893">
    <property type="entry name" value="ABC_TRANSPORTER_2"/>
    <property type="match status" value="1"/>
</dbReference>
<dbReference type="EMBL" id="AVCK01000065">
    <property type="protein sequence ID" value="KFN41497.1"/>
    <property type="molecule type" value="Genomic_DNA"/>
</dbReference>
<proteinExistence type="predicted"/>
<dbReference type="RefSeq" id="WP_034215478.1">
    <property type="nucleotide sequence ID" value="NZ_AVCK01000065.1"/>
</dbReference>
<dbReference type="InterPro" id="IPR017871">
    <property type="entry name" value="ABC_transporter-like_CS"/>
</dbReference>
<dbReference type="GO" id="GO:0005524">
    <property type="term" value="F:ATP binding"/>
    <property type="evidence" value="ECO:0007669"/>
    <property type="project" value="UniProtKB-KW"/>
</dbReference>
<dbReference type="PANTHER" id="PTHR42711:SF17">
    <property type="entry name" value="ABC TRANSPORTER ATP-BINDING PROTEIN"/>
    <property type="match status" value="1"/>
</dbReference>
<dbReference type="CDD" id="cd03230">
    <property type="entry name" value="ABC_DR_subfamily_A"/>
    <property type="match status" value="1"/>
</dbReference>
<dbReference type="GO" id="GO:0016887">
    <property type="term" value="F:ATP hydrolysis activity"/>
    <property type="evidence" value="ECO:0007669"/>
    <property type="project" value="InterPro"/>
</dbReference>
<keyword evidence="1" id="KW-0813">Transport</keyword>
<keyword evidence="6" id="KW-1185">Reference proteome</keyword>
<dbReference type="AlphaFoldDB" id="A0A091AQU7"/>
<dbReference type="Proteomes" id="UP000029393">
    <property type="component" value="Unassembled WGS sequence"/>
</dbReference>
<sequence>MPDDPNRPTVLARLEAAGKRYGAVQALDAVDLAIHAGQVLAVLGANGAGKTTALGLLTGRLSPDAGRAELFGGDPRDPRRRRGIGVMLQDGELPDTLRVAEHVRLFSSYYPSPRPLAETLALAGVADLARRPYGALSGGQKRRVQFALAICGRPPLLFVDEPTVGLDVESRRAFWAVLRQLRGEGTGIVLTTHYLEEADALADRIVLMAGGRLLADDSPAGIKARADGKRLRARSTVATAELASWPGVLRVHDTAAGTELVTREAEQVLRRWLAADPGLAELEVRPLSLEEAFVSLTQDPVAAGRLEQAA</sequence>
<accession>A0A091AQU7</accession>
<keyword evidence="2" id="KW-0547">Nucleotide-binding</keyword>
<feature type="domain" description="ABC transporter" evidence="4">
    <location>
        <begin position="12"/>
        <end position="235"/>
    </location>
</feature>
<name>A0A091AQU7_9GAMM</name>
<comment type="caution">
    <text evidence="5">The sequence shown here is derived from an EMBL/GenBank/DDBJ whole genome shotgun (WGS) entry which is preliminary data.</text>
</comment>
<dbReference type="SUPFAM" id="SSF52540">
    <property type="entry name" value="P-loop containing nucleoside triphosphate hydrolases"/>
    <property type="match status" value="1"/>
</dbReference>
<dbReference type="PATRIC" id="fig|1384056.3.peg.2705"/>
<evidence type="ECO:0000259" key="4">
    <source>
        <dbReference type="PROSITE" id="PS50893"/>
    </source>
</evidence>
<dbReference type="Pfam" id="PF00005">
    <property type="entry name" value="ABC_tran"/>
    <property type="match status" value="1"/>
</dbReference>
<protein>
    <recommendedName>
        <fullName evidence="4">ABC transporter domain-containing protein</fullName>
    </recommendedName>
</protein>
<organism evidence="5 6">
    <name type="scientific">Arenimonas metalli CF5-1</name>
    <dbReference type="NCBI Taxonomy" id="1384056"/>
    <lineage>
        <taxon>Bacteria</taxon>
        <taxon>Pseudomonadati</taxon>
        <taxon>Pseudomonadota</taxon>
        <taxon>Gammaproteobacteria</taxon>
        <taxon>Lysobacterales</taxon>
        <taxon>Lysobacteraceae</taxon>
        <taxon>Arenimonas</taxon>
    </lineage>
</organism>
<dbReference type="PROSITE" id="PS00211">
    <property type="entry name" value="ABC_TRANSPORTER_1"/>
    <property type="match status" value="1"/>
</dbReference>
<dbReference type="InterPro" id="IPR050763">
    <property type="entry name" value="ABC_transporter_ATP-binding"/>
</dbReference>
<dbReference type="Gene3D" id="3.40.50.300">
    <property type="entry name" value="P-loop containing nucleotide triphosphate hydrolases"/>
    <property type="match status" value="1"/>
</dbReference>
<evidence type="ECO:0000256" key="3">
    <source>
        <dbReference type="ARBA" id="ARBA00022840"/>
    </source>
</evidence>
<dbReference type="PANTHER" id="PTHR42711">
    <property type="entry name" value="ABC TRANSPORTER ATP-BINDING PROTEIN"/>
    <property type="match status" value="1"/>
</dbReference>